<feature type="transmembrane region" description="Helical" evidence="1">
    <location>
        <begin position="72"/>
        <end position="91"/>
    </location>
</feature>
<dbReference type="EMBL" id="BJXA01000034">
    <property type="protein sequence ID" value="GEM40245.1"/>
    <property type="molecule type" value="Genomic_DNA"/>
</dbReference>
<accession>A0A511MHW6</accession>
<feature type="transmembrane region" description="Helical" evidence="1">
    <location>
        <begin position="156"/>
        <end position="177"/>
    </location>
</feature>
<comment type="caution">
    <text evidence="2">The sequence shown here is derived from an EMBL/GenBank/DDBJ whole genome shotgun (WGS) entry which is preliminary data.</text>
</comment>
<dbReference type="OrthoDB" id="2082317at2"/>
<organism evidence="2 3">
    <name type="scientific">Nocardia ninae NBRC 108245</name>
    <dbReference type="NCBI Taxonomy" id="1210091"/>
    <lineage>
        <taxon>Bacteria</taxon>
        <taxon>Bacillati</taxon>
        <taxon>Actinomycetota</taxon>
        <taxon>Actinomycetes</taxon>
        <taxon>Mycobacteriales</taxon>
        <taxon>Nocardiaceae</taxon>
        <taxon>Nocardia</taxon>
    </lineage>
</organism>
<evidence type="ECO:0000256" key="1">
    <source>
        <dbReference type="SAM" id="Phobius"/>
    </source>
</evidence>
<feature type="transmembrane region" description="Helical" evidence="1">
    <location>
        <begin position="42"/>
        <end position="60"/>
    </location>
</feature>
<dbReference type="RefSeq" id="WP_147135261.1">
    <property type="nucleotide sequence ID" value="NZ_BJXA01000034.1"/>
</dbReference>
<evidence type="ECO:0008006" key="4">
    <source>
        <dbReference type="Google" id="ProtNLM"/>
    </source>
</evidence>
<keyword evidence="1" id="KW-0812">Transmembrane</keyword>
<reference evidence="2 3" key="1">
    <citation type="submission" date="2019-07" db="EMBL/GenBank/DDBJ databases">
        <title>Whole genome shotgun sequence of Nocardia ninae NBRC 108245.</title>
        <authorList>
            <person name="Hosoyama A."/>
            <person name="Uohara A."/>
            <person name="Ohji S."/>
            <person name="Ichikawa N."/>
        </authorList>
    </citation>
    <scope>NUCLEOTIDE SEQUENCE [LARGE SCALE GENOMIC DNA]</scope>
    <source>
        <strain evidence="2 3">NBRC 108245</strain>
    </source>
</reference>
<feature type="transmembrane region" description="Helical" evidence="1">
    <location>
        <begin position="12"/>
        <end position="35"/>
    </location>
</feature>
<dbReference type="Proteomes" id="UP000321424">
    <property type="component" value="Unassembled WGS sequence"/>
</dbReference>
<dbReference type="AlphaFoldDB" id="A0A511MHW6"/>
<evidence type="ECO:0000313" key="3">
    <source>
        <dbReference type="Proteomes" id="UP000321424"/>
    </source>
</evidence>
<gene>
    <name evidence="2" type="ORF">NN4_47640</name>
</gene>
<proteinExistence type="predicted"/>
<keyword evidence="1" id="KW-0472">Membrane</keyword>
<protein>
    <recommendedName>
        <fullName evidence="4">Membrane protein YmcC</fullName>
    </recommendedName>
</protein>
<keyword evidence="1" id="KW-1133">Transmembrane helix</keyword>
<keyword evidence="3" id="KW-1185">Reference proteome</keyword>
<sequence>MLDVIRDNPVATMIVVSEVGLWVLLAAGMIARYLLRLRAVGAALLWGIPLLDVALIVAAAVDLHRGAQPGLIHGLAGVYLGVSVAFGPAIVRWADVRFAHRFAGGPAPVKPAKGTPEKVAALWKEWNRAVLAAAIASVALGLIIVTVAEGEQATSLWWWVGRSWTVVGLWLVFGPLWEEMSAPRKTKQS</sequence>
<evidence type="ECO:0000313" key="2">
    <source>
        <dbReference type="EMBL" id="GEM40245.1"/>
    </source>
</evidence>
<feature type="transmembrane region" description="Helical" evidence="1">
    <location>
        <begin position="129"/>
        <end position="150"/>
    </location>
</feature>
<name>A0A511MHW6_9NOCA</name>